<protein>
    <submittedName>
        <fullName evidence="5">HTH-type transcriptional regulator YvmB</fullName>
    </submittedName>
</protein>
<dbReference type="EMBL" id="BMKR01000001">
    <property type="protein sequence ID" value="GGF59709.1"/>
    <property type="molecule type" value="Genomic_DNA"/>
</dbReference>
<dbReference type="PROSITE" id="PS50995">
    <property type="entry name" value="HTH_MARR_2"/>
    <property type="match status" value="1"/>
</dbReference>
<comment type="caution">
    <text evidence="5">The sequence shown here is derived from an EMBL/GenBank/DDBJ whole genome shotgun (WGS) entry which is preliminary data.</text>
</comment>
<dbReference type="SUPFAM" id="SSF46785">
    <property type="entry name" value="Winged helix' DNA-binding domain"/>
    <property type="match status" value="1"/>
</dbReference>
<dbReference type="InterPro" id="IPR036390">
    <property type="entry name" value="WH_DNA-bd_sf"/>
</dbReference>
<evidence type="ECO:0000313" key="6">
    <source>
        <dbReference type="Proteomes" id="UP000637643"/>
    </source>
</evidence>
<evidence type="ECO:0000313" key="5">
    <source>
        <dbReference type="EMBL" id="GGF59709.1"/>
    </source>
</evidence>
<dbReference type="InterPro" id="IPR023187">
    <property type="entry name" value="Tscrpt_reg_MarR-type_CS"/>
</dbReference>
<dbReference type="Pfam" id="PF01047">
    <property type="entry name" value="MarR"/>
    <property type="match status" value="1"/>
</dbReference>
<dbReference type="PROSITE" id="PS01117">
    <property type="entry name" value="HTH_MARR_1"/>
    <property type="match status" value="1"/>
</dbReference>
<gene>
    <name evidence="5" type="primary">yvmB</name>
    <name evidence="5" type="ORF">GCM10010912_01160</name>
</gene>
<keyword evidence="6" id="KW-1185">Reference proteome</keyword>
<dbReference type="InterPro" id="IPR052067">
    <property type="entry name" value="Metal_resp_HTH_trans_reg"/>
</dbReference>
<dbReference type="InterPro" id="IPR000835">
    <property type="entry name" value="HTH_MarR-typ"/>
</dbReference>
<keyword evidence="3" id="KW-0804">Transcription</keyword>
<dbReference type="Proteomes" id="UP000637643">
    <property type="component" value="Unassembled WGS sequence"/>
</dbReference>
<dbReference type="Gene3D" id="1.10.10.10">
    <property type="entry name" value="Winged helix-like DNA-binding domain superfamily/Winged helix DNA-binding domain"/>
    <property type="match status" value="1"/>
</dbReference>
<feature type="domain" description="HTH marR-type" evidence="4">
    <location>
        <begin position="12"/>
        <end position="155"/>
    </location>
</feature>
<accession>A0A917BWJ9</accession>
<proteinExistence type="predicted"/>
<sequence length="165" mass="19193">MESADRLKQLLHDQYIRFLHVHEAYMDIEIEQLLDIAERRAITRLPRNITAIHVIDCIGRNEPINSTAIAEVMDLSKASITKIGSKLLEEGFVERTQLNDNKKESYFRLTPQGKQLFDLHTQLHQVEAERFCGFLDKYTDGELGVIRNFLQDYSMELERKLTEGV</sequence>
<dbReference type="GO" id="GO:0003700">
    <property type="term" value="F:DNA-binding transcription factor activity"/>
    <property type="evidence" value="ECO:0007669"/>
    <property type="project" value="InterPro"/>
</dbReference>
<dbReference type="PANTHER" id="PTHR35790">
    <property type="entry name" value="HTH-TYPE TRANSCRIPTIONAL REGULATOR PCHR"/>
    <property type="match status" value="1"/>
</dbReference>
<reference evidence="5" key="1">
    <citation type="journal article" date="2014" name="Int. J. Syst. Evol. Microbiol.">
        <title>Complete genome sequence of Corynebacterium casei LMG S-19264T (=DSM 44701T), isolated from a smear-ripened cheese.</title>
        <authorList>
            <consortium name="US DOE Joint Genome Institute (JGI-PGF)"/>
            <person name="Walter F."/>
            <person name="Albersmeier A."/>
            <person name="Kalinowski J."/>
            <person name="Ruckert C."/>
        </authorList>
    </citation>
    <scope>NUCLEOTIDE SEQUENCE</scope>
    <source>
        <strain evidence="5">CGMCC 1.16134</strain>
    </source>
</reference>
<keyword evidence="2" id="KW-0238">DNA-binding</keyword>
<evidence type="ECO:0000256" key="3">
    <source>
        <dbReference type="ARBA" id="ARBA00023163"/>
    </source>
</evidence>
<reference evidence="5" key="2">
    <citation type="submission" date="2020-09" db="EMBL/GenBank/DDBJ databases">
        <authorList>
            <person name="Sun Q."/>
            <person name="Zhou Y."/>
        </authorList>
    </citation>
    <scope>NUCLEOTIDE SEQUENCE</scope>
    <source>
        <strain evidence="5">CGMCC 1.16134</strain>
    </source>
</reference>
<name>A0A917BWJ9_9BACL</name>
<dbReference type="SMART" id="SM00347">
    <property type="entry name" value="HTH_MARR"/>
    <property type="match status" value="1"/>
</dbReference>
<evidence type="ECO:0000259" key="4">
    <source>
        <dbReference type="PROSITE" id="PS50995"/>
    </source>
</evidence>
<dbReference type="AlphaFoldDB" id="A0A917BWJ9"/>
<evidence type="ECO:0000256" key="2">
    <source>
        <dbReference type="ARBA" id="ARBA00023125"/>
    </source>
</evidence>
<dbReference type="GO" id="GO:0003677">
    <property type="term" value="F:DNA binding"/>
    <property type="evidence" value="ECO:0007669"/>
    <property type="project" value="UniProtKB-KW"/>
</dbReference>
<dbReference type="PANTHER" id="PTHR35790:SF4">
    <property type="entry name" value="HTH-TYPE TRANSCRIPTIONAL REGULATOR PCHR"/>
    <property type="match status" value="1"/>
</dbReference>
<evidence type="ECO:0000256" key="1">
    <source>
        <dbReference type="ARBA" id="ARBA00023015"/>
    </source>
</evidence>
<dbReference type="InterPro" id="IPR036388">
    <property type="entry name" value="WH-like_DNA-bd_sf"/>
</dbReference>
<keyword evidence="1" id="KW-0805">Transcription regulation</keyword>
<dbReference type="RefSeq" id="WP_189021674.1">
    <property type="nucleotide sequence ID" value="NZ_BMKR01000001.1"/>
</dbReference>
<organism evidence="5 6">
    <name type="scientific">Paenibacillus albidus</name>
    <dbReference type="NCBI Taxonomy" id="2041023"/>
    <lineage>
        <taxon>Bacteria</taxon>
        <taxon>Bacillati</taxon>
        <taxon>Bacillota</taxon>
        <taxon>Bacilli</taxon>
        <taxon>Bacillales</taxon>
        <taxon>Paenibacillaceae</taxon>
        <taxon>Paenibacillus</taxon>
    </lineage>
</organism>